<feature type="compositionally biased region" description="Acidic residues" evidence="6">
    <location>
        <begin position="475"/>
        <end position="486"/>
    </location>
</feature>
<keyword evidence="2" id="KW-1017">Isopeptide bond</keyword>
<proteinExistence type="inferred from homology"/>
<dbReference type="RefSeq" id="XP_042920404.1">
    <property type="nucleotide sequence ID" value="XM_043067007.1"/>
</dbReference>
<dbReference type="GO" id="GO:0031573">
    <property type="term" value="P:mitotic intra-S DNA damage checkpoint signaling"/>
    <property type="evidence" value="ECO:0000318"/>
    <property type="project" value="GO_Central"/>
</dbReference>
<feature type="compositionally biased region" description="Gly residues" evidence="6">
    <location>
        <begin position="1684"/>
        <end position="1695"/>
    </location>
</feature>
<feature type="compositionally biased region" description="Basic and acidic residues" evidence="6">
    <location>
        <begin position="1583"/>
        <end position="1593"/>
    </location>
</feature>
<dbReference type="Proteomes" id="UP000006906">
    <property type="component" value="Chromosome 10"/>
</dbReference>
<feature type="compositionally biased region" description="Low complexity" evidence="6">
    <location>
        <begin position="1991"/>
        <end position="2007"/>
    </location>
</feature>
<evidence type="ECO:0000256" key="1">
    <source>
        <dbReference type="ARBA" id="ARBA00004123"/>
    </source>
</evidence>
<dbReference type="PANTHER" id="PTHR32086">
    <property type="entry name" value="FANCONI ANEMIA GROUP D2 PROTEIN"/>
    <property type="match status" value="1"/>
</dbReference>
<dbReference type="GO" id="GO:0005634">
    <property type="term" value="C:nucleus"/>
    <property type="evidence" value="ECO:0000318"/>
    <property type="project" value="GO_Central"/>
</dbReference>
<evidence type="ECO:0000256" key="2">
    <source>
        <dbReference type="ARBA" id="ARBA00022499"/>
    </source>
</evidence>
<accession>A0A2K3DBB5</accession>
<feature type="region of interest" description="Disordered" evidence="6">
    <location>
        <begin position="1684"/>
        <end position="1715"/>
    </location>
</feature>
<dbReference type="OrthoDB" id="539600at2759"/>
<dbReference type="ExpressionAtlas" id="A0A2K3DBB5">
    <property type="expression patterns" value="baseline and differential"/>
</dbReference>
<dbReference type="EMBL" id="CM008971">
    <property type="protein sequence ID" value="PNW77830.1"/>
    <property type="molecule type" value="Genomic_DNA"/>
</dbReference>
<evidence type="ECO:0000256" key="6">
    <source>
        <dbReference type="SAM" id="MobiDB-lite"/>
    </source>
</evidence>
<dbReference type="GO" id="GO:0007129">
    <property type="term" value="P:homologous chromosome pairing at meiosis"/>
    <property type="evidence" value="ECO:0000318"/>
    <property type="project" value="GO_Central"/>
</dbReference>
<feature type="region of interest" description="Disordered" evidence="6">
    <location>
        <begin position="965"/>
        <end position="984"/>
    </location>
</feature>
<feature type="region of interest" description="Disordered" evidence="6">
    <location>
        <begin position="1975"/>
        <end position="2308"/>
    </location>
</feature>
<evidence type="ECO:0000256" key="4">
    <source>
        <dbReference type="ARBA" id="ARBA00023242"/>
    </source>
</evidence>
<feature type="compositionally biased region" description="Acidic residues" evidence="6">
    <location>
        <begin position="2115"/>
        <end position="2127"/>
    </location>
</feature>
<dbReference type="KEGG" id="cre:CHLRE_10g453650v5"/>
<evidence type="ECO:0000313" key="8">
    <source>
        <dbReference type="Proteomes" id="UP000006906"/>
    </source>
</evidence>
<gene>
    <name evidence="7" type="ORF">CHLRE_10g453650v5</name>
</gene>
<evidence type="ECO:0000256" key="3">
    <source>
        <dbReference type="ARBA" id="ARBA00022843"/>
    </source>
</evidence>
<protein>
    <submittedName>
        <fullName evidence="7">Uncharacterized protein</fullName>
    </submittedName>
</protein>
<comment type="subcellular location">
    <subcellularLocation>
        <location evidence="1">Nucleus</location>
    </subcellularLocation>
</comment>
<dbReference type="InterPro" id="IPR029448">
    <property type="entry name" value="FANCD2"/>
</dbReference>
<feature type="compositionally biased region" description="Acidic residues" evidence="6">
    <location>
        <begin position="2200"/>
        <end position="2212"/>
    </location>
</feature>
<feature type="compositionally biased region" description="Gly residues" evidence="6">
    <location>
        <begin position="946"/>
        <end position="960"/>
    </location>
</feature>
<feature type="compositionally biased region" description="Acidic residues" evidence="6">
    <location>
        <begin position="2281"/>
        <end position="2308"/>
    </location>
</feature>
<feature type="compositionally biased region" description="Gly residues" evidence="6">
    <location>
        <begin position="2269"/>
        <end position="2280"/>
    </location>
</feature>
<feature type="compositionally biased region" description="Low complexity" evidence="6">
    <location>
        <begin position="2128"/>
        <end position="2144"/>
    </location>
</feature>
<feature type="region of interest" description="Disordered" evidence="6">
    <location>
        <begin position="328"/>
        <end position="349"/>
    </location>
</feature>
<evidence type="ECO:0000256" key="5">
    <source>
        <dbReference type="ARBA" id="ARBA00093456"/>
    </source>
</evidence>
<feature type="compositionally biased region" description="Basic residues" evidence="6">
    <location>
        <begin position="2011"/>
        <end position="2020"/>
    </location>
</feature>
<feature type="compositionally biased region" description="Acidic residues" evidence="6">
    <location>
        <begin position="2254"/>
        <end position="2265"/>
    </location>
</feature>
<keyword evidence="8" id="KW-1185">Reference proteome</keyword>
<feature type="region of interest" description="Disordered" evidence="6">
    <location>
        <begin position="1566"/>
        <end position="1610"/>
    </location>
</feature>
<feature type="compositionally biased region" description="Gly residues" evidence="6">
    <location>
        <begin position="972"/>
        <end position="983"/>
    </location>
</feature>
<feature type="compositionally biased region" description="Gly residues" evidence="6">
    <location>
        <begin position="2025"/>
        <end position="2043"/>
    </location>
</feature>
<comment type="similarity">
    <text evidence="5">Belongs to the Fanconi anemia protein FANCD2 family.</text>
</comment>
<feature type="compositionally biased region" description="Gly residues" evidence="6">
    <location>
        <begin position="2183"/>
        <end position="2199"/>
    </location>
</feature>
<evidence type="ECO:0000313" key="7">
    <source>
        <dbReference type="EMBL" id="PNW77830.1"/>
    </source>
</evidence>
<feature type="compositionally biased region" description="Low complexity" evidence="6">
    <location>
        <begin position="2058"/>
        <end position="2068"/>
    </location>
</feature>
<dbReference type="GeneID" id="5724087"/>
<dbReference type="InParanoid" id="A0A2K3DBB5"/>
<keyword evidence="3" id="KW-0832">Ubl conjugation</keyword>
<dbReference type="PANTHER" id="PTHR32086:SF0">
    <property type="entry name" value="FANCONI ANEMIA GROUP D2 PROTEIN"/>
    <property type="match status" value="1"/>
</dbReference>
<sequence length="2308" mass="231647">MEAWGGERTFRDISNLQRDAGEHGGKGQAASSNVRVFEDVIAAGGVLGWRQPEDGIAGPLEVSDPRKLRRYLENRLLRNAGLRQRWLEGLQEACEDLEPLHRALLPMVLASAPSLAVVAVAGGAGGSGGGGSGAVLPGSCGDSLIRCVLGVACLQAPVATWLLQRLPALAITCGDGDDDGGGGGGGGSNNAGPGAGIPGLILSQLRWLDVAPDVAVTEEEGSPLVSVVLEVLPSTPPALQRQLIGLLPEVAAVEDHPRIVEKLCELLDAELGFVAPALEALQQLQLGPDLQDKVVLDMCERLPGVEADDLPALVRFVLQHCSGPAGAGAAAGGGGRGRGRPAAGAAGAGAASGGGGSVGAYGGTSAEGGAVGAVGGGGGGGGEATAARVVAALRRGLPLADLSDPRVAVAVVDPRGKRGGGRSAREPVEVRLLREVAVALAANEAAAAAALRAIAAAGRLRSQTGSGGSSAPLPEDNDDDENENENGMENDIAAFEDGDEAIENNRFDGRRLGGGGRGRVRAAGGGGGAAAALAGGPPQLVALDLWVLLLLLGGRRGKEADKVLRAKIDDGSASLAWLSGSLLGHCAALREVWPAAAGLATALAAARAGTPAAAAAARLYAVLFAAMGGGDDGGLHRMEVLQALHTHLGSGVGEEVDTALAALQQLAEGPLARPSPAAAGYHPSRHPYHGAGATGVGAAADGGPPPPVLAAYGSALSGCLDHLDGFSGRQLAALFDVLAAVTGGAEGVAWRAGVEALAHPHSQALSGSAASGAGGAAGASQLSLAAATPRHRRVRIAGGAGGRLESEIQIVVEKNLKGAVQYKRIGIAGALALLRRVGNAMILMYGSYAGNGNGNGCGGGGAAAASGSLTTGASAASAMFCEEEVPATGGFALLLDEWRGRIDDLLTATNGHAAGRAAVMAELAAMLLRRQPTAAAETAATAATATGGGGSSGRGGGGSGLEWAGDTIVESAGGGGGGGGEGPQWGTLLPRKALKQIIDVFQFALLEETLVADFSPEGGLALEPARVAGCARCFECVPWFNVDGAESPAAIKIWPLAASDRQADRDALVWMTPLLRLVCVTTQMYMGSMDDVDALLGCPLVMFPLELLEDHEGVNQLHELPPCVAAAVMACLQAAISWLREVINCFAPTAAHRKLGYTQAAAAVPKLSKRAAQLAALEAVAAGLTDQLAPPRGGMAALQALANHADPLGALAAKPGGAKPPAAGGAAAAAAKGGAAGAATAAAAAAAGAAANRAAAGLALRSRVRPLTVDGVIEALKPIDVARPPKGFAVVVAGSAAAAAADGDEAEGTAAAAERWEPGTAHDWAAWHVVAGGLAGAALLLSELAGKAAAVSARARGAAPFALSGPAAAAQADTSLSRLSPGALAEAVAPLLPRLRAHLDGATAALAGAAGVPGLRLDPGADGDMRRPLAELAVVQAAMEPAALGCRYMTDLLELMRLLFAAWGPGGGAAGPRARAAALAGGLPPPPSPRLLAEALAALAAKPGSEGTLDNELASLVNGVAGAAAPAAAAAAGSRRKLRPLTPAQGQCLAKLALLAYKQLDSQCRGAGPKAAPATANRNNHHGAAEYDQHDNDNGNGYGHGAGTRNPPAPPDVWRHLALLKAARSMLVAVQHLAAPSAAAAAATSNGGGAATAVPDELRTLSNLISRSANAALELAWDGSDGGAAGGGAAGAAGDGEGEEDEAAAAAARGGGGGGGGFKWRGQAKLISELLRLYVELSAEPLEVLKTLSMHVLKEVPGGKPPGGRVAAAAAAAVPEGPVAGYASLCQATLGPWYKCCFEMLTEQYAATCARMRAGSKAVLGQEEESGCMFEYYAAADVFSRLAELIREHPDRTPLIGTLITCGGKFVEEAARTVPAWRRFWGQPGHEDRLRRANRATQRGYRLLQALCGDVKQRRLTALVNKVPKVKRSCEAYVLRVRELFTDMGKGHELRLAQLRNKDIHGEAVVASQVYAYSDEEDNGQEEEEEEDVDGYGAAAEEGQEPGGTAPAPAPKKKRGRPKKAAAADGGGGGGGAYGDAGDGEGGAAVPRPAKKPRKQKPAAAAAGAAVVPKDEPLDGEAGGQPGPSSLTAAGAGGSKPRKPRAKKPKKDAKAAAAAEEEEEEEAEAEAGDAQMEAAAGRPAAAAEGGDGRRKQQRKRKPKGAAGGEDEWGGRQQEEEQEEQEDGGGGGGFAGGASAGGWVGEEEEEAEVEEEQGAGGVAGQEGQEEEEEEGEEEGDMYAELHGNNRAALLGTGGFEDEEEEEEEEQGQGQRAGGAGGGGGGEEQDEEDGEEGGYQEQAEEGDEEYEREV</sequence>
<reference evidence="7 8" key="1">
    <citation type="journal article" date="2007" name="Science">
        <title>The Chlamydomonas genome reveals the evolution of key animal and plant functions.</title>
        <authorList>
            <person name="Merchant S.S."/>
            <person name="Prochnik S.E."/>
            <person name="Vallon O."/>
            <person name="Harris E.H."/>
            <person name="Karpowicz S.J."/>
            <person name="Witman G.B."/>
            <person name="Terry A."/>
            <person name="Salamov A."/>
            <person name="Fritz-Laylin L.K."/>
            <person name="Marechal-Drouard L."/>
            <person name="Marshall W.F."/>
            <person name="Qu L.H."/>
            <person name="Nelson D.R."/>
            <person name="Sanderfoot A.A."/>
            <person name="Spalding M.H."/>
            <person name="Kapitonov V.V."/>
            <person name="Ren Q."/>
            <person name="Ferris P."/>
            <person name="Lindquist E."/>
            <person name="Shapiro H."/>
            <person name="Lucas S.M."/>
            <person name="Grimwood J."/>
            <person name="Schmutz J."/>
            <person name="Cardol P."/>
            <person name="Cerutti H."/>
            <person name="Chanfreau G."/>
            <person name="Chen C.L."/>
            <person name="Cognat V."/>
            <person name="Croft M.T."/>
            <person name="Dent R."/>
            <person name="Dutcher S."/>
            <person name="Fernandez E."/>
            <person name="Fukuzawa H."/>
            <person name="Gonzalez-Ballester D."/>
            <person name="Gonzalez-Halphen D."/>
            <person name="Hallmann A."/>
            <person name="Hanikenne M."/>
            <person name="Hippler M."/>
            <person name="Inwood W."/>
            <person name="Jabbari K."/>
            <person name="Kalanon M."/>
            <person name="Kuras R."/>
            <person name="Lefebvre P.A."/>
            <person name="Lemaire S.D."/>
            <person name="Lobanov A.V."/>
            <person name="Lohr M."/>
            <person name="Manuell A."/>
            <person name="Meier I."/>
            <person name="Mets L."/>
            <person name="Mittag M."/>
            <person name="Mittelmeier T."/>
            <person name="Moroney J.V."/>
            <person name="Moseley J."/>
            <person name="Napoli C."/>
            <person name="Nedelcu A.M."/>
            <person name="Niyogi K."/>
            <person name="Novoselov S.V."/>
            <person name="Paulsen I.T."/>
            <person name="Pazour G."/>
            <person name="Purton S."/>
            <person name="Ral J.P."/>
            <person name="Riano-Pachon D.M."/>
            <person name="Riekhof W."/>
            <person name="Rymarquis L."/>
            <person name="Schroda M."/>
            <person name="Stern D."/>
            <person name="Umen J."/>
            <person name="Willows R."/>
            <person name="Wilson N."/>
            <person name="Zimmer S.L."/>
            <person name="Allmer J."/>
            <person name="Balk J."/>
            <person name="Bisova K."/>
            <person name="Chen C.J."/>
            <person name="Elias M."/>
            <person name="Gendler K."/>
            <person name="Hauser C."/>
            <person name="Lamb M.R."/>
            <person name="Ledford H."/>
            <person name="Long J.C."/>
            <person name="Minagawa J."/>
            <person name="Page M.D."/>
            <person name="Pan J."/>
            <person name="Pootakham W."/>
            <person name="Roje S."/>
            <person name="Rose A."/>
            <person name="Stahlberg E."/>
            <person name="Terauchi A.M."/>
            <person name="Yang P."/>
            <person name="Ball S."/>
            <person name="Bowler C."/>
            <person name="Dieckmann C.L."/>
            <person name="Gladyshev V.N."/>
            <person name="Green P."/>
            <person name="Jorgensen R."/>
            <person name="Mayfield S."/>
            <person name="Mueller-Roeber B."/>
            <person name="Rajamani S."/>
            <person name="Sayre R.T."/>
            <person name="Brokstein P."/>
            <person name="Dubchak I."/>
            <person name="Goodstein D."/>
            <person name="Hornick L."/>
            <person name="Huang Y.W."/>
            <person name="Jhaveri J."/>
            <person name="Luo Y."/>
            <person name="Martinez D."/>
            <person name="Ngau W.C."/>
            <person name="Otillar B."/>
            <person name="Poliakov A."/>
            <person name="Porter A."/>
            <person name="Szajkowski L."/>
            <person name="Werner G."/>
            <person name="Zhou K."/>
            <person name="Grigoriev I.V."/>
            <person name="Rokhsar D.S."/>
            <person name="Grossman A.R."/>
        </authorList>
    </citation>
    <scope>NUCLEOTIDE SEQUENCE [LARGE SCALE GENOMIC DNA]</scope>
    <source>
        <strain evidence="8">CC-503</strain>
    </source>
</reference>
<keyword evidence="4" id="KW-0539">Nucleus</keyword>
<name>A0A2K3DBB5_CHLRE</name>
<organism evidence="7 8">
    <name type="scientific">Chlamydomonas reinhardtii</name>
    <name type="common">Chlamydomonas smithii</name>
    <dbReference type="NCBI Taxonomy" id="3055"/>
    <lineage>
        <taxon>Eukaryota</taxon>
        <taxon>Viridiplantae</taxon>
        <taxon>Chlorophyta</taxon>
        <taxon>core chlorophytes</taxon>
        <taxon>Chlorophyceae</taxon>
        <taxon>CS clade</taxon>
        <taxon>Chlamydomonadales</taxon>
        <taxon>Chlamydomonadaceae</taxon>
        <taxon>Chlamydomonas</taxon>
    </lineage>
</organism>
<dbReference type="GO" id="GO:0036297">
    <property type="term" value="P:interstrand cross-link repair"/>
    <property type="evidence" value="ECO:0000318"/>
    <property type="project" value="GO_Central"/>
</dbReference>
<dbReference type="FunCoup" id="A0A2K3DBB5">
    <property type="interactions" value="1158"/>
</dbReference>
<feature type="region of interest" description="Disordered" evidence="6">
    <location>
        <begin position="938"/>
        <end position="960"/>
    </location>
</feature>
<dbReference type="GO" id="GO:0000793">
    <property type="term" value="C:condensed chromosome"/>
    <property type="evidence" value="ECO:0000318"/>
    <property type="project" value="GO_Central"/>
</dbReference>
<dbReference type="Pfam" id="PF14631">
    <property type="entry name" value="FancD2"/>
    <property type="match status" value="3"/>
</dbReference>
<dbReference type="GO" id="GO:1990918">
    <property type="term" value="P:double-strand break repair involved in meiotic recombination"/>
    <property type="evidence" value="ECO:0000318"/>
    <property type="project" value="GO_Central"/>
</dbReference>
<feature type="region of interest" description="Disordered" evidence="6">
    <location>
        <begin position="461"/>
        <end position="486"/>
    </location>
</feature>
<dbReference type="Gramene" id="PNW77830">
    <property type="protein sequence ID" value="PNW77830"/>
    <property type="gene ID" value="CHLRE_10g453650v5"/>
</dbReference>
<dbReference type="GO" id="GO:0070182">
    <property type="term" value="F:DNA polymerase binding"/>
    <property type="evidence" value="ECO:0000318"/>
    <property type="project" value="GO_Central"/>
</dbReference>
<feature type="compositionally biased region" description="Acidic residues" evidence="6">
    <location>
        <begin position="2222"/>
        <end position="2236"/>
    </location>
</feature>
<feature type="compositionally biased region" description="Acidic residues" evidence="6">
    <location>
        <begin position="1975"/>
        <end position="1990"/>
    </location>
</feature>
<feature type="compositionally biased region" description="Basic residues" evidence="6">
    <location>
        <begin position="2096"/>
        <end position="2107"/>
    </location>
</feature>
<dbReference type="STRING" id="3055.A0A2K3DBB5"/>